<evidence type="ECO:0000256" key="1">
    <source>
        <dbReference type="ARBA" id="ARBA00023015"/>
    </source>
</evidence>
<dbReference type="CDD" id="cd07377">
    <property type="entry name" value="WHTH_GntR"/>
    <property type="match status" value="2"/>
</dbReference>
<dbReference type="Proteomes" id="UP000316541">
    <property type="component" value="Unassembled WGS sequence"/>
</dbReference>
<dbReference type="PRINTS" id="PR00035">
    <property type="entry name" value="HTHGNTR"/>
</dbReference>
<protein>
    <submittedName>
        <fullName evidence="5">Winged helix-turn-helix transcriptional regulator</fullName>
    </submittedName>
</protein>
<keyword evidence="1" id="KW-0805">Transcription regulation</keyword>
<evidence type="ECO:0000313" key="6">
    <source>
        <dbReference type="Proteomes" id="UP000316541"/>
    </source>
</evidence>
<feature type="domain" description="HTH gntR-type" evidence="4">
    <location>
        <begin position="8"/>
        <end position="74"/>
    </location>
</feature>
<dbReference type="SUPFAM" id="SSF46785">
    <property type="entry name" value="Winged helix' DNA-binding domain"/>
    <property type="match status" value="2"/>
</dbReference>
<reference evidence="5 6" key="1">
    <citation type="submission" date="2019-07" db="EMBL/GenBank/DDBJ databases">
        <title>Microbispora hainanensis DSM 45428.</title>
        <authorList>
            <person name="Thawai C."/>
        </authorList>
    </citation>
    <scope>NUCLEOTIDE SEQUENCE [LARGE SCALE GENOMIC DNA]</scope>
    <source>
        <strain evidence="5 6">DSM 45428</strain>
    </source>
</reference>
<dbReference type="InterPro" id="IPR036390">
    <property type="entry name" value="WH_DNA-bd_sf"/>
</dbReference>
<evidence type="ECO:0000313" key="5">
    <source>
        <dbReference type="EMBL" id="TQS19275.1"/>
    </source>
</evidence>
<feature type="domain" description="HTH gntR-type" evidence="4">
    <location>
        <begin position="85"/>
        <end position="153"/>
    </location>
</feature>
<dbReference type="Gene3D" id="1.10.10.10">
    <property type="entry name" value="Winged helix-like DNA-binding domain superfamily/Winged helix DNA-binding domain"/>
    <property type="match status" value="2"/>
</dbReference>
<dbReference type="Pfam" id="PF00392">
    <property type="entry name" value="GntR"/>
    <property type="match status" value="2"/>
</dbReference>
<dbReference type="PANTHER" id="PTHR44846">
    <property type="entry name" value="MANNOSYL-D-GLYCERATE TRANSPORT/METABOLISM SYSTEM REPRESSOR MNGR-RELATED"/>
    <property type="match status" value="1"/>
</dbReference>
<proteinExistence type="predicted"/>
<evidence type="ECO:0000256" key="3">
    <source>
        <dbReference type="ARBA" id="ARBA00023163"/>
    </source>
</evidence>
<dbReference type="PANTHER" id="PTHR44846:SF17">
    <property type="entry name" value="GNTR-FAMILY TRANSCRIPTIONAL REGULATOR"/>
    <property type="match status" value="1"/>
</dbReference>
<evidence type="ECO:0000259" key="4">
    <source>
        <dbReference type="PROSITE" id="PS50949"/>
    </source>
</evidence>
<keyword evidence="3" id="KW-0804">Transcription</keyword>
<accession>A0A544YR64</accession>
<name>A0A544YR64_9ACTN</name>
<comment type="caution">
    <text evidence="5">The sequence shown here is derived from an EMBL/GenBank/DDBJ whole genome shotgun (WGS) entry which is preliminary data.</text>
</comment>
<dbReference type="PROSITE" id="PS50949">
    <property type="entry name" value="HTH_GNTR"/>
    <property type="match status" value="2"/>
</dbReference>
<dbReference type="InterPro" id="IPR036388">
    <property type="entry name" value="WH-like_DNA-bd_sf"/>
</dbReference>
<dbReference type="EMBL" id="VIRM01000025">
    <property type="protein sequence ID" value="TQS19275.1"/>
    <property type="molecule type" value="Genomic_DNA"/>
</dbReference>
<dbReference type="GO" id="GO:0045892">
    <property type="term" value="P:negative regulation of DNA-templated transcription"/>
    <property type="evidence" value="ECO:0007669"/>
    <property type="project" value="TreeGrafter"/>
</dbReference>
<keyword evidence="2" id="KW-0238">DNA-binding</keyword>
<dbReference type="GO" id="GO:0003700">
    <property type="term" value="F:DNA-binding transcription factor activity"/>
    <property type="evidence" value="ECO:0007669"/>
    <property type="project" value="InterPro"/>
</dbReference>
<dbReference type="AlphaFoldDB" id="A0A544YR64"/>
<sequence length="164" mass="18067">MLDHDGDTHLYLQVSEILRGRIEDLAPGSPIPSEAAVQREFGVARTTARRALRLPRDEGLVYTVHGRGTFAGNSDVDTAAAPRSTPAYRQIAHEIVELIRQGSLAPRRPIPSEATLVQRHGVARETVRRAMAVLREEGWVYTVPQRGTYVSPPESRPSQPGDVN</sequence>
<dbReference type="GO" id="GO:0003677">
    <property type="term" value="F:DNA binding"/>
    <property type="evidence" value="ECO:0007669"/>
    <property type="project" value="UniProtKB-KW"/>
</dbReference>
<dbReference type="InterPro" id="IPR000524">
    <property type="entry name" value="Tscrpt_reg_HTH_GntR"/>
</dbReference>
<evidence type="ECO:0000256" key="2">
    <source>
        <dbReference type="ARBA" id="ARBA00023125"/>
    </source>
</evidence>
<dbReference type="InterPro" id="IPR050679">
    <property type="entry name" value="Bact_HTH_transcr_reg"/>
</dbReference>
<dbReference type="RefSeq" id="WP_142620528.1">
    <property type="nucleotide sequence ID" value="NZ_VIRM01000025.1"/>
</dbReference>
<dbReference type="SMART" id="SM00345">
    <property type="entry name" value="HTH_GNTR"/>
    <property type="match status" value="2"/>
</dbReference>
<gene>
    <name evidence="5" type="ORF">FLX08_20690</name>
</gene>
<organism evidence="5 6">
    <name type="scientific">Microbispora hainanensis</name>
    <dbReference type="NCBI Taxonomy" id="568844"/>
    <lineage>
        <taxon>Bacteria</taxon>
        <taxon>Bacillati</taxon>
        <taxon>Actinomycetota</taxon>
        <taxon>Actinomycetes</taxon>
        <taxon>Streptosporangiales</taxon>
        <taxon>Streptosporangiaceae</taxon>
        <taxon>Microbispora</taxon>
    </lineage>
</organism>